<accession>A0AAD4XMX3</accession>
<evidence type="ECO:0008006" key="3">
    <source>
        <dbReference type="Google" id="ProtNLM"/>
    </source>
</evidence>
<proteinExistence type="predicted"/>
<dbReference type="Gene3D" id="3.90.190.10">
    <property type="entry name" value="Protein tyrosine phosphatase superfamily"/>
    <property type="match status" value="1"/>
</dbReference>
<evidence type="ECO:0000313" key="1">
    <source>
        <dbReference type="EMBL" id="KAI3934995.1"/>
    </source>
</evidence>
<evidence type="ECO:0000313" key="2">
    <source>
        <dbReference type="Proteomes" id="UP001202328"/>
    </source>
</evidence>
<keyword evidence="2" id="KW-1185">Reference proteome</keyword>
<organism evidence="1 2">
    <name type="scientific">Papaver atlanticum</name>
    <dbReference type="NCBI Taxonomy" id="357466"/>
    <lineage>
        <taxon>Eukaryota</taxon>
        <taxon>Viridiplantae</taxon>
        <taxon>Streptophyta</taxon>
        <taxon>Embryophyta</taxon>
        <taxon>Tracheophyta</taxon>
        <taxon>Spermatophyta</taxon>
        <taxon>Magnoliopsida</taxon>
        <taxon>Ranunculales</taxon>
        <taxon>Papaveraceae</taxon>
        <taxon>Papaveroideae</taxon>
        <taxon>Papaver</taxon>
    </lineage>
</organism>
<dbReference type="AlphaFoldDB" id="A0AAD4XMX3"/>
<dbReference type="InterPro" id="IPR029021">
    <property type="entry name" value="Prot-tyrosine_phosphatase-like"/>
</dbReference>
<dbReference type="Proteomes" id="UP001202328">
    <property type="component" value="Unassembled WGS sequence"/>
</dbReference>
<reference evidence="1" key="1">
    <citation type="submission" date="2022-04" db="EMBL/GenBank/DDBJ databases">
        <title>A functionally conserved STORR gene fusion in Papaver species that diverged 16.8 million years ago.</title>
        <authorList>
            <person name="Catania T."/>
        </authorList>
    </citation>
    <scope>NUCLEOTIDE SEQUENCE</scope>
    <source>
        <strain evidence="1">S-188037</strain>
    </source>
</reference>
<dbReference type="PANTHER" id="PTHR46274">
    <property type="entry name" value="PHOSPHATIDYLINOSITOL PHOSPHATASE"/>
    <property type="match status" value="1"/>
</dbReference>
<dbReference type="PANTHER" id="PTHR46274:SF9">
    <property type="entry name" value="PHOSPHATIDYLGLYCEROPHOSPHATE PHOSPHATASE PTPMT1"/>
    <property type="match status" value="1"/>
</dbReference>
<feature type="non-terminal residue" evidence="1">
    <location>
        <position position="1"/>
    </location>
</feature>
<name>A0AAD4XMX3_9MAGN</name>
<dbReference type="EMBL" id="JAJJMB010006318">
    <property type="protein sequence ID" value="KAI3934995.1"/>
    <property type="molecule type" value="Genomic_DNA"/>
</dbReference>
<comment type="caution">
    <text evidence="1">The sequence shown here is derived from an EMBL/GenBank/DDBJ whole genome shotgun (WGS) entry which is preliminary data.</text>
</comment>
<sequence length="136" mass="15600">MAFILIGAKALFYPTLLYNVVRNKMQLELRWWDCVDEFILLGAVPFPTDGPRLKQLGVHGVIILNESYETLAYEIDHLVLPTRDYLFGPSYDNICHPVDFFHRIVTRGIRVTVARVTLITVKIIVTSKTRVAILKL</sequence>
<gene>
    <name evidence="1" type="ORF">MKW98_009914</name>
</gene>
<protein>
    <recommendedName>
        <fullName evidence="3">Dual specificity protein phosphatase DSP8</fullName>
    </recommendedName>
</protein>
<dbReference type="SUPFAM" id="SSF52799">
    <property type="entry name" value="(Phosphotyrosine protein) phosphatases II"/>
    <property type="match status" value="1"/>
</dbReference>